<dbReference type="AlphaFoldDB" id="A0A9P5UAA7"/>
<evidence type="ECO:0000256" key="2">
    <source>
        <dbReference type="ARBA" id="ARBA00022448"/>
    </source>
</evidence>
<dbReference type="PROSITE" id="PS50850">
    <property type="entry name" value="MFS"/>
    <property type="match status" value="1"/>
</dbReference>
<dbReference type="PANTHER" id="PTHR23501">
    <property type="entry name" value="MAJOR FACILITATOR SUPERFAMILY"/>
    <property type="match status" value="1"/>
</dbReference>
<feature type="non-terminal residue" evidence="8">
    <location>
        <position position="1"/>
    </location>
</feature>
<dbReference type="GO" id="GO:0005886">
    <property type="term" value="C:plasma membrane"/>
    <property type="evidence" value="ECO:0007669"/>
    <property type="project" value="TreeGrafter"/>
</dbReference>
<feature type="transmembrane region" description="Helical" evidence="6">
    <location>
        <begin position="48"/>
        <end position="70"/>
    </location>
</feature>
<dbReference type="PRINTS" id="PR01036">
    <property type="entry name" value="TCRTETB"/>
</dbReference>
<evidence type="ECO:0000256" key="1">
    <source>
        <dbReference type="ARBA" id="ARBA00004127"/>
    </source>
</evidence>
<dbReference type="InterPro" id="IPR020846">
    <property type="entry name" value="MFS_dom"/>
</dbReference>
<keyword evidence="3 6" id="KW-0812">Transmembrane</keyword>
<sequence length="142" mass="15393">GNVIAGTSNTLTQIIVGRLISGIGGAGLISLVYIVVSQLTNERQRAKYMNIINAVFIISDAIGPIVGGALTKSGNWRWIFLLNAPFGPVITFLVLRWLRLPSPQISSTMRINSFWDVLSKVDLLGMFTLVSCLSFLVVALNS</sequence>
<protein>
    <submittedName>
        <fullName evidence="8">Major facilitator superfamily domain-containing protein</fullName>
    </submittedName>
</protein>
<comment type="caution">
    <text evidence="8">The sequence shown here is derived from an EMBL/GenBank/DDBJ whole genome shotgun (WGS) entry which is preliminary data.</text>
</comment>
<dbReference type="EMBL" id="JADNRY010000029">
    <property type="protein sequence ID" value="KAF9071837.1"/>
    <property type="molecule type" value="Genomic_DNA"/>
</dbReference>
<accession>A0A9P5UAA7</accession>
<reference evidence="8" key="1">
    <citation type="submission" date="2020-11" db="EMBL/GenBank/DDBJ databases">
        <authorList>
            <consortium name="DOE Joint Genome Institute"/>
            <person name="Ahrendt S."/>
            <person name="Riley R."/>
            <person name="Andreopoulos W."/>
            <person name="Labutti K."/>
            <person name="Pangilinan J."/>
            <person name="Ruiz-Duenas F.J."/>
            <person name="Barrasa J.M."/>
            <person name="Sanchez-Garcia M."/>
            <person name="Camarero S."/>
            <person name="Miyauchi S."/>
            <person name="Serrano A."/>
            <person name="Linde D."/>
            <person name="Babiker R."/>
            <person name="Drula E."/>
            <person name="Ayuso-Fernandez I."/>
            <person name="Pacheco R."/>
            <person name="Padilla G."/>
            <person name="Ferreira P."/>
            <person name="Barriuso J."/>
            <person name="Kellner H."/>
            <person name="Castanera R."/>
            <person name="Alfaro M."/>
            <person name="Ramirez L."/>
            <person name="Pisabarro A.G."/>
            <person name="Kuo A."/>
            <person name="Tritt A."/>
            <person name="Lipzen A."/>
            <person name="He G."/>
            <person name="Yan M."/>
            <person name="Ng V."/>
            <person name="Cullen D."/>
            <person name="Martin F."/>
            <person name="Rosso M.-N."/>
            <person name="Henrissat B."/>
            <person name="Hibbett D."/>
            <person name="Martinez A.T."/>
            <person name="Grigoriev I.V."/>
        </authorList>
    </citation>
    <scope>NUCLEOTIDE SEQUENCE</scope>
    <source>
        <strain evidence="8">AH 40177</strain>
    </source>
</reference>
<dbReference type="InterPro" id="IPR011701">
    <property type="entry name" value="MFS"/>
</dbReference>
<evidence type="ECO:0000256" key="6">
    <source>
        <dbReference type="SAM" id="Phobius"/>
    </source>
</evidence>
<dbReference type="GO" id="GO:0022857">
    <property type="term" value="F:transmembrane transporter activity"/>
    <property type="evidence" value="ECO:0007669"/>
    <property type="project" value="InterPro"/>
</dbReference>
<dbReference type="PANTHER" id="PTHR23501:SF191">
    <property type="entry name" value="VACUOLAR BASIC AMINO ACID TRANSPORTER 4"/>
    <property type="match status" value="1"/>
</dbReference>
<keyword evidence="9" id="KW-1185">Reference proteome</keyword>
<dbReference type="GO" id="GO:0012505">
    <property type="term" value="C:endomembrane system"/>
    <property type="evidence" value="ECO:0007669"/>
    <property type="project" value="UniProtKB-SubCell"/>
</dbReference>
<organism evidence="8 9">
    <name type="scientific">Rhodocollybia butyracea</name>
    <dbReference type="NCBI Taxonomy" id="206335"/>
    <lineage>
        <taxon>Eukaryota</taxon>
        <taxon>Fungi</taxon>
        <taxon>Dikarya</taxon>
        <taxon>Basidiomycota</taxon>
        <taxon>Agaricomycotina</taxon>
        <taxon>Agaricomycetes</taxon>
        <taxon>Agaricomycetidae</taxon>
        <taxon>Agaricales</taxon>
        <taxon>Marasmiineae</taxon>
        <taxon>Omphalotaceae</taxon>
        <taxon>Rhodocollybia</taxon>
    </lineage>
</organism>
<dbReference type="InterPro" id="IPR036259">
    <property type="entry name" value="MFS_trans_sf"/>
</dbReference>
<evidence type="ECO:0000313" key="9">
    <source>
        <dbReference type="Proteomes" id="UP000772434"/>
    </source>
</evidence>
<evidence type="ECO:0000256" key="5">
    <source>
        <dbReference type="ARBA" id="ARBA00023136"/>
    </source>
</evidence>
<dbReference type="Proteomes" id="UP000772434">
    <property type="component" value="Unassembled WGS sequence"/>
</dbReference>
<gene>
    <name evidence="8" type="ORF">BDP27DRAFT_1180551</name>
</gene>
<dbReference type="Pfam" id="PF07690">
    <property type="entry name" value="MFS_1"/>
    <property type="match status" value="1"/>
</dbReference>
<name>A0A9P5UAA7_9AGAR</name>
<evidence type="ECO:0000259" key="7">
    <source>
        <dbReference type="PROSITE" id="PS50850"/>
    </source>
</evidence>
<evidence type="ECO:0000313" key="8">
    <source>
        <dbReference type="EMBL" id="KAF9071837.1"/>
    </source>
</evidence>
<feature type="domain" description="Major facilitator superfamily (MFS) profile" evidence="7">
    <location>
        <begin position="1"/>
        <end position="142"/>
    </location>
</feature>
<feature type="transmembrane region" description="Helical" evidence="6">
    <location>
        <begin position="119"/>
        <end position="140"/>
    </location>
</feature>
<proteinExistence type="predicted"/>
<feature type="non-terminal residue" evidence="8">
    <location>
        <position position="142"/>
    </location>
</feature>
<dbReference type="OrthoDB" id="6770063at2759"/>
<evidence type="ECO:0000256" key="3">
    <source>
        <dbReference type="ARBA" id="ARBA00022692"/>
    </source>
</evidence>
<keyword evidence="4 6" id="KW-1133">Transmembrane helix</keyword>
<feature type="transmembrane region" description="Helical" evidence="6">
    <location>
        <begin position="15"/>
        <end position="36"/>
    </location>
</feature>
<keyword evidence="5 6" id="KW-0472">Membrane</keyword>
<dbReference type="Gene3D" id="1.20.1720.10">
    <property type="entry name" value="Multidrug resistance protein D"/>
    <property type="match status" value="1"/>
</dbReference>
<feature type="transmembrane region" description="Helical" evidence="6">
    <location>
        <begin position="76"/>
        <end position="98"/>
    </location>
</feature>
<comment type="subcellular location">
    <subcellularLocation>
        <location evidence="1">Endomembrane system</location>
        <topology evidence="1">Multi-pass membrane protein</topology>
    </subcellularLocation>
</comment>
<evidence type="ECO:0000256" key="4">
    <source>
        <dbReference type="ARBA" id="ARBA00022989"/>
    </source>
</evidence>
<dbReference type="SUPFAM" id="SSF103473">
    <property type="entry name" value="MFS general substrate transporter"/>
    <property type="match status" value="1"/>
</dbReference>
<keyword evidence="2" id="KW-0813">Transport</keyword>